<reference evidence="3" key="1">
    <citation type="submission" date="2020-03" db="EMBL/GenBank/DDBJ databases">
        <title>The deep terrestrial virosphere.</title>
        <authorList>
            <person name="Holmfeldt K."/>
            <person name="Nilsson E."/>
            <person name="Simone D."/>
            <person name="Lopez-Fernandez M."/>
            <person name="Wu X."/>
            <person name="de Brujin I."/>
            <person name="Lundin D."/>
            <person name="Andersson A."/>
            <person name="Bertilsson S."/>
            <person name="Dopson M."/>
        </authorList>
    </citation>
    <scope>NUCLEOTIDE SEQUENCE</scope>
    <source>
        <strain evidence="3">MM171B02104</strain>
    </source>
</reference>
<evidence type="ECO:0000256" key="1">
    <source>
        <dbReference type="SAM" id="MobiDB-lite"/>
    </source>
</evidence>
<feature type="transmembrane region" description="Helical" evidence="2">
    <location>
        <begin position="115"/>
        <end position="134"/>
    </location>
</feature>
<proteinExistence type="predicted"/>
<name>A0A6M3M7W9_9ZZZZ</name>
<organism evidence="3">
    <name type="scientific">viral metagenome</name>
    <dbReference type="NCBI Taxonomy" id="1070528"/>
    <lineage>
        <taxon>unclassified sequences</taxon>
        <taxon>metagenomes</taxon>
        <taxon>organismal metagenomes</taxon>
    </lineage>
</organism>
<sequence length="226" mass="25363">MLYGKKVQGRLVNVPETLGYTKPSEVYELQIDTEPFNDETSAIQQLLTLEEQVPDLKVLFIDTCPDGKVVMQIQDVGPGSISIGGLFSLIPSVFVLIGIIVVGVMLWQVMAQNPVLIYLLALAGGTVLFFYFIGKHIPSPSIIRTVSTKEKKPSRYDVLDSRRKAANRSLTSAEDRMTRARERKRTAQTTAEKQIAQREIDDVKSDIKEAEDRLKTIDQELLRLAR</sequence>
<keyword evidence="2" id="KW-1133">Transmembrane helix</keyword>
<keyword evidence="2" id="KW-0472">Membrane</keyword>
<dbReference type="AlphaFoldDB" id="A0A6M3M7W9"/>
<accession>A0A6M3M7W9</accession>
<keyword evidence="2" id="KW-0812">Transmembrane</keyword>
<feature type="region of interest" description="Disordered" evidence="1">
    <location>
        <begin position="170"/>
        <end position="195"/>
    </location>
</feature>
<protein>
    <submittedName>
        <fullName evidence="3">Uncharacterized protein</fullName>
    </submittedName>
</protein>
<evidence type="ECO:0000256" key="2">
    <source>
        <dbReference type="SAM" id="Phobius"/>
    </source>
</evidence>
<evidence type="ECO:0000313" key="3">
    <source>
        <dbReference type="EMBL" id="QJB01705.1"/>
    </source>
</evidence>
<feature type="transmembrane region" description="Helical" evidence="2">
    <location>
        <begin position="86"/>
        <end position="109"/>
    </location>
</feature>
<gene>
    <name evidence="3" type="ORF">MM171B02104_0008</name>
</gene>
<dbReference type="EMBL" id="MT143726">
    <property type="protein sequence ID" value="QJB01705.1"/>
    <property type="molecule type" value="Genomic_DNA"/>
</dbReference>